<evidence type="ECO:0000256" key="8">
    <source>
        <dbReference type="SAM" id="MobiDB-lite"/>
    </source>
</evidence>
<dbReference type="EMBL" id="JAKUCV010000541">
    <property type="protein sequence ID" value="KAJ4849613.1"/>
    <property type="molecule type" value="Genomic_DNA"/>
</dbReference>
<dbReference type="Pfam" id="PF04564">
    <property type="entry name" value="U-box"/>
    <property type="match status" value="1"/>
</dbReference>
<keyword evidence="5" id="KW-0677">Repeat</keyword>
<evidence type="ECO:0000256" key="1">
    <source>
        <dbReference type="ARBA" id="ARBA00000900"/>
    </source>
</evidence>
<comment type="caution">
    <text evidence="10">The sequence shown here is derived from an EMBL/GenBank/DDBJ whole genome shotgun (WGS) entry which is preliminary data.</text>
</comment>
<dbReference type="PANTHER" id="PTHR23315">
    <property type="entry name" value="U BOX DOMAIN-CONTAINING"/>
    <property type="match status" value="1"/>
</dbReference>
<accession>A0A9Q0JPS9</accession>
<keyword evidence="6" id="KW-0833">Ubl conjugation pathway</keyword>
<dbReference type="InterPro" id="IPR013083">
    <property type="entry name" value="Znf_RING/FYVE/PHD"/>
</dbReference>
<dbReference type="SUPFAM" id="SSF48371">
    <property type="entry name" value="ARM repeat"/>
    <property type="match status" value="1"/>
</dbReference>
<evidence type="ECO:0000256" key="3">
    <source>
        <dbReference type="ARBA" id="ARBA00012483"/>
    </source>
</evidence>
<keyword evidence="4" id="KW-0808">Transferase</keyword>
<reference evidence="10" key="1">
    <citation type="submission" date="2022-02" db="EMBL/GenBank/DDBJ databases">
        <authorList>
            <person name="Henning P.M."/>
            <person name="McCubbin A.G."/>
            <person name="Shore J.S."/>
        </authorList>
    </citation>
    <scope>NUCLEOTIDE SEQUENCE</scope>
    <source>
        <strain evidence="10">F60SS</strain>
        <tissue evidence="10">Leaves</tissue>
    </source>
</reference>
<evidence type="ECO:0000256" key="7">
    <source>
        <dbReference type="PROSITE-ProRule" id="PRU00259"/>
    </source>
</evidence>
<dbReference type="InterPro" id="IPR003613">
    <property type="entry name" value="Ubox_domain"/>
</dbReference>
<evidence type="ECO:0000256" key="2">
    <source>
        <dbReference type="ARBA" id="ARBA00004906"/>
    </source>
</evidence>
<dbReference type="GO" id="GO:0061630">
    <property type="term" value="F:ubiquitin protein ligase activity"/>
    <property type="evidence" value="ECO:0007669"/>
    <property type="project" value="UniProtKB-EC"/>
</dbReference>
<dbReference type="EC" id="2.3.2.27" evidence="3"/>
<dbReference type="PROSITE" id="PS51698">
    <property type="entry name" value="U_BOX"/>
    <property type="match status" value="1"/>
</dbReference>
<dbReference type="Gene3D" id="1.25.10.10">
    <property type="entry name" value="Leucine-rich Repeat Variant"/>
    <property type="match status" value="1"/>
</dbReference>
<evidence type="ECO:0000256" key="4">
    <source>
        <dbReference type="ARBA" id="ARBA00022679"/>
    </source>
</evidence>
<dbReference type="SMART" id="SM00504">
    <property type="entry name" value="Ubox"/>
    <property type="match status" value="1"/>
</dbReference>
<dbReference type="InterPro" id="IPR011989">
    <property type="entry name" value="ARM-like"/>
</dbReference>
<evidence type="ECO:0000256" key="5">
    <source>
        <dbReference type="ARBA" id="ARBA00022737"/>
    </source>
</evidence>
<protein>
    <recommendedName>
        <fullName evidence="3">RING-type E3 ubiquitin transferase</fullName>
        <ecNumber evidence="3">2.3.2.27</ecNumber>
    </recommendedName>
</protein>
<dbReference type="SMART" id="SM00185">
    <property type="entry name" value="ARM"/>
    <property type="match status" value="4"/>
</dbReference>
<dbReference type="GO" id="GO:0016567">
    <property type="term" value="P:protein ubiquitination"/>
    <property type="evidence" value="ECO:0007669"/>
    <property type="project" value="InterPro"/>
</dbReference>
<dbReference type="Gene3D" id="3.30.40.10">
    <property type="entry name" value="Zinc/RING finger domain, C3HC4 (zinc finger)"/>
    <property type="match status" value="1"/>
</dbReference>
<dbReference type="InterPro" id="IPR058678">
    <property type="entry name" value="ARM_PUB"/>
</dbReference>
<dbReference type="InterPro" id="IPR045210">
    <property type="entry name" value="RING-Ubox_PUB"/>
</dbReference>
<evidence type="ECO:0000259" key="9">
    <source>
        <dbReference type="PROSITE" id="PS51698"/>
    </source>
</evidence>
<evidence type="ECO:0000256" key="6">
    <source>
        <dbReference type="ARBA" id="ARBA00022786"/>
    </source>
</evidence>
<comment type="pathway">
    <text evidence="2">Protein modification; protein ubiquitination.</text>
</comment>
<organism evidence="10 11">
    <name type="scientific">Turnera subulata</name>
    <dbReference type="NCBI Taxonomy" id="218843"/>
    <lineage>
        <taxon>Eukaryota</taxon>
        <taxon>Viridiplantae</taxon>
        <taxon>Streptophyta</taxon>
        <taxon>Embryophyta</taxon>
        <taxon>Tracheophyta</taxon>
        <taxon>Spermatophyta</taxon>
        <taxon>Magnoliopsida</taxon>
        <taxon>eudicotyledons</taxon>
        <taxon>Gunneridae</taxon>
        <taxon>Pentapetalae</taxon>
        <taxon>rosids</taxon>
        <taxon>fabids</taxon>
        <taxon>Malpighiales</taxon>
        <taxon>Passifloraceae</taxon>
        <taxon>Turnera</taxon>
    </lineage>
</organism>
<evidence type="ECO:0000313" key="10">
    <source>
        <dbReference type="EMBL" id="KAJ4849613.1"/>
    </source>
</evidence>
<dbReference type="InterPro" id="IPR016024">
    <property type="entry name" value="ARM-type_fold"/>
</dbReference>
<dbReference type="OrthoDB" id="10064100at2759"/>
<sequence length="740" mass="82298">MGTDDAEIKEPIPYPYSFPVHNSMCTEMAKLVDRIAEVFPDIEAERPRCSSGIQSLCMLNNAIEGAKQHLQQCSESSKLYLAMTGDVIVKRCRRTRDLLEKSLGQIQNMVPVMLAVKISRIIDDLQTAVFKLDPSEEEAGKAVLELFQQGPSISDSVVYSEVKVLQFAASRLHITSSRAVLLEKRCIKKLLVKCSGKDPTKRKILNCLFYLLKKYGNLILEEQTEHPKAQHEEMFELMGSGNGSVCSRSIDTESLVGSEKYEGQANILSRATPPPEFKCPISTKVMYDPVTIASGQTFERMWIQKWFDEGNDTCPRTKVKLSHRSLTPNTSIKDLISKWCTRYGITIPDPTMPAFLSSDISSSSIASLGSFMNDLHLPLDMSNVSLGSMDSSYASDRSSSVPVLITDDSKSCQSYANISETDCEILSKMSELPWESQCKLVEDFKVRMQYNQQVRHSLSSQELSKPFMCFLKDAHGKHDETALRDGLQLFLASFSENRCGTPSLHEETVSLLSSLLDSERNEEALCICEVLSANPQYRSKIVGYGALVAVVKILDSESKEFQERAIKVLLNLSYNKEICSQIVSLECIPKLVPFINDSHIARYCIALLKNLCDTEEARVSVAETKGCIASIVELLESGSLEDQEHAVAVLLSLCSQNIHYCQLVMDEGVIPSLVDISINGNDKGKATALELLRQLKDAKSGEEQESSVSDLPVGGDVSNHSTENKSARKTSRFFKFLKKK</sequence>
<dbReference type="AlphaFoldDB" id="A0A9Q0JPS9"/>
<feature type="domain" description="U-box" evidence="9">
    <location>
        <begin position="272"/>
        <end position="346"/>
    </location>
</feature>
<evidence type="ECO:0000313" key="11">
    <source>
        <dbReference type="Proteomes" id="UP001141552"/>
    </source>
</evidence>
<dbReference type="PANTHER" id="PTHR23315:SF240">
    <property type="entry name" value="U-BOX DOMAIN-CONTAINING PROTEIN 5"/>
    <property type="match status" value="1"/>
</dbReference>
<dbReference type="CDD" id="cd16664">
    <property type="entry name" value="RING-Ubox_PUB"/>
    <property type="match status" value="1"/>
</dbReference>
<feature type="region of interest" description="Disordered" evidence="8">
    <location>
        <begin position="698"/>
        <end position="728"/>
    </location>
</feature>
<name>A0A9Q0JPS9_9ROSI</name>
<dbReference type="InterPro" id="IPR000225">
    <property type="entry name" value="Armadillo"/>
</dbReference>
<gene>
    <name evidence="10" type="ORF">Tsubulata_048289</name>
</gene>
<proteinExistence type="predicted"/>
<dbReference type="Pfam" id="PF25598">
    <property type="entry name" value="ARM_PUB"/>
    <property type="match status" value="1"/>
</dbReference>
<dbReference type="PROSITE" id="PS50176">
    <property type="entry name" value="ARM_REPEAT"/>
    <property type="match status" value="1"/>
</dbReference>
<dbReference type="Proteomes" id="UP001141552">
    <property type="component" value="Unassembled WGS sequence"/>
</dbReference>
<reference evidence="10" key="2">
    <citation type="journal article" date="2023" name="Plants (Basel)">
        <title>Annotation of the Turnera subulata (Passifloraceae) Draft Genome Reveals the S-Locus Evolved after the Divergence of Turneroideae from Passifloroideae in a Stepwise Manner.</title>
        <authorList>
            <person name="Henning P.M."/>
            <person name="Roalson E.H."/>
            <person name="Mir W."/>
            <person name="McCubbin A.G."/>
            <person name="Shore J.S."/>
        </authorList>
    </citation>
    <scope>NUCLEOTIDE SEQUENCE</scope>
    <source>
        <strain evidence="10">F60SS</strain>
    </source>
</reference>
<comment type="catalytic activity">
    <reaction evidence="1">
        <text>S-ubiquitinyl-[E2 ubiquitin-conjugating enzyme]-L-cysteine + [acceptor protein]-L-lysine = [E2 ubiquitin-conjugating enzyme]-L-cysteine + N(6)-ubiquitinyl-[acceptor protein]-L-lysine.</text>
        <dbReference type="EC" id="2.3.2.27"/>
    </reaction>
</comment>
<feature type="repeat" description="ARM" evidence="7">
    <location>
        <begin position="545"/>
        <end position="577"/>
    </location>
</feature>
<dbReference type="SUPFAM" id="SSF57850">
    <property type="entry name" value="RING/U-box"/>
    <property type="match status" value="1"/>
</dbReference>
<keyword evidence="11" id="KW-1185">Reference proteome</keyword>